<evidence type="ECO:0000256" key="3">
    <source>
        <dbReference type="SAM" id="Phobius"/>
    </source>
</evidence>
<dbReference type="GO" id="GO:0005507">
    <property type="term" value="F:copper ion binding"/>
    <property type="evidence" value="ECO:0007669"/>
    <property type="project" value="InterPro"/>
</dbReference>
<dbReference type="InterPro" id="IPR052721">
    <property type="entry name" value="ET_Amicyanin"/>
</dbReference>
<protein>
    <recommendedName>
        <fullName evidence="4">Blue (type 1) copper domain-containing protein</fullName>
    </recommendedName>
</protein>
<organism evidence="5 6">
    <name type="scientific">Candidatus Zambryskibacteria bacterium RIFCSPLOWO2_12_FULL_39_16</name>
    <dbReference type="NCBI Taxonomy" id="1802775"/>
    <lineage>
        <taxon>Bacteria</taxon>
        <taxon>Candidatus Zambryskiibacteriota</taxon>
    </lineage>
</organism>
<gene>
    <name evidence="5" type="ORF">A3G46_00570</name>
</gene>
<keyword evidence="3" id="KW-0472">Membrane</keyword>
<feature type="domain" description="Blue (type 1) copper" evidence="4">
    <location>
        <begin position="67"/>
        <end position="136"/>
    </location>
</feature>
<evidence type="ECO:0000259" key="4">
    <source>
        <dbReference type="Pfam" id="PF00127"/>
    </source>
</evidence>
<feature type="transmembrane region" description="Helical" evidence="3">
    <location>
        <begin position="5"/>
        <end position="22"/>
    </location>
</feature>
<dbReference type="InterPro" id="IPR008972">
    <property type="entry name" value="Cupredoxin"/>
</dbReference>
<dbReference type="AlphaFoldDB" id="A0A1G2UTH7"/>
<keyword evidence="3" id="KW-1133">Transmembrane helix</keyword>
<evidence type="ECO:0000313" key="5">
    <source>
        <dbReference type="EMBL" id="OHB12675.1"/>
    </source>
</evidence>
<keyword evidence="1" id="KW-0479">Metal-binding</keyword>
<comment type="caution">
    <text evidence="5">The sequence shown here is derived from an EMBL/GenBank/DDBJ whole genome shotgun (WGS) entry which is preliminary data.</text>
</comment>
<dbReference type="GO" id="GO:0009055">
    <property type="term" value="F:electron transfer activity"/>
    <property type="evidence" value="ECO:0007669"/>
    <property type="project" value="InterPro"/>
</dbReference>
<dbReference type="SUPFAM" id="SSF49503">
    <property type="entry name" value="Cupredoxins"/>
    <property type="match status" value="1"/>
</dbReference>
<dbReference type="Pfam" id="PF00127">
    <property type="entry name" value="Copper-bind"/>
    <property type="match status" value="1"/>
</dbReference>
<evidence type="ECO:0000256" key="2">
    <source>
        <dbReference type="ARBA" id="ARBA00023008"/>
    </source>
</evidence>
<proteinExistence type="predicted"/>
<dbReference type="PANTHER" id="PTHR36507:SF1">
    <property type="entry name" value="BLL1555 PROTEIN"/>
    <property type="match status" value="1"/>
</dbReference>
<evidence type="ECO:0000256" key="1">
    <source>
        <dbReference type="ARBA" id="ARBA00022723"/>
    </source>
</evidence>
<name>A0A1G2UTH7_9BACT</name>
<evidence type="ECO:0000313" key="6">
    <source>
        <dbReference type="Proteomes" id="UP000177276"/>
    </source>
</evidence>
<reference evidence="5 6" key="1">
    <citation type="journal article" date="2016" name="Nat. Commun.">
        <title>Thousands of microbial genomes shed light on interconnected biogeochemical processes in an aquifer system.</title>
        <authorList>
            <person name="Anantharaman K."/>
            <person name="Brown C.T."/>
            <person name="Hug L.A."/>
            <person name="Sharon I."/>
            <person name="Castelle C.J."/>
            <person name="Probst A.J."/>
            <person name="Thomas B.C."/>
            <person name="Singh A."/>
            <person name="Wilkins M.J."/>
            <person name="Karaoz U."/>
            <person name="Brodie E.L."/>
            <person name="Williams K.H."/>
            <person name="Hubbard S.S."/>
            <person name="Banfield J.F."/>
        </authorList>
    </citation>
    <scope>NUCLEOTIDE SEQUENCE [LARGE SCALE GENOMIC DNA]</scope>
</reference>
<keyword evidence="2" id="KW-0186">Copper</keyword>
<dbReference type="Proteomes" id="UP000177276">
    <property type="component" value="Unassembled WGS sequence"/>
</dbReference>
<dbReference type="EMBL" id="MHWS01000005">
    <property type="protein sequence ID" value="OHB12675.1"/>
    <property type="molecule type" value="Genomic_DNA"/>
</dbReference>
<dbReference type="InterPro" id="IPR000923">
    <property type="entry name" value="BlueCu_1"/>
</dbReference>
<dbReference type="PANTHER" id="PTHR36507">
    <property type="entry name" value="BLL1555 PROTEIN"/>
    <property type="match status" value="1"/>
</dbReference>
<keyword evidence="3" id="KW-0812">Transmembrane</keyword>
<accession>A0A1G2UTH7</accession>
<dbReference type="Gene3D" id="2.60.40.420">
    <property type="entry name" value="Cupredoxins - blue copper proteins"/>
    <property type="match status" value="1"/>
</dbReference>
<sequence length="150" mass="16090">MNKKITIILIIVVVILGALFLFKNNSVAPTVQNVEETPSTDNTAPVTSPTATIIIDATTKSTVVVTYTDSGFSPQNITIKKGDTVTFVNKSSIGMWVASGPHPTHTNYPAFDEKATVSNGGSWSFTFDLVGSWGYHNHKNSAAFGKVIIE</sequence>